<feature type="transmembrane region" description="Helical" evidence="6">
    <location>
        <begin position="492"/>
        <end position="515"/>
    </location>
</feature>
<dbReference type="PANTHER" id="PTHR30250">
    <property type="entry name" value="PST FAMILY PREDICTED COLANIC ACID TRANSPORTER"/>
    <property type="match status" value="1"/>
</dbReference>
<keyword evidence="2" id="KW-1003">Cell membrane</keyword>
<evidence type="ECO:0000256" key="1">
    <source>
        <dbReference type="ARBA" id="ARBA00004651"/>
    </source>
</evidence>
<dbReference type="InterPro" id="IPR024923">
    <property type="entry name" value="PG_synth_SpoVB"/>
</dbReference>
<feature type="transmembrane region" description="Helical" evidence="6">
    <location>
        <begin position="89"/>
        <end position="113"/>
    </location>
</feature>
<protein>
    <submittedName>
        <fullName evidence="7">Uncharacterized protein</fullName>
    </submittedName>
</protein>
<dbReference type="RefSeq" id="WP_004801553.1">
    <property type="nucleotide sequence ID" value="NZ_KB446646.1"/>
</dbReference>
<reference evidence="7 8" key="1">
    <citation type="submission" date="2013-02" db="EMBL/GenBank/DDBJ databases">
        <title>The Genome Sequence of Lactobacillus catenaformis F0143.</title>
        <authorList>
            <consortium name="The Broad Institute Genome Sequencing Platform"/>
            <person name="Earl A."/>
            <person name="Ward D."/>
            <person name="Feldgarden M."/>
            <person name="Gevers D."/>
            <person name="Izard J."/>
            <person name="Blanton J.M."/>
            <person name="Mathney J."/>
            <person name="Dewhirst F.E."/>
            <person name="Young S.K."/>
            <person name="Zeng Q."/>
            <person name="Gargeya S."/>
            <person name="Fitzgerald M."/>
            <person name="Haas B."/>
            <person name="Abouelleil A."/>
            <person name="Alvarado L."/>
            <person name="Arachchi H.M."/>
            <person name="Berlin A."/>
            <person name="Chapman S.B."/>
            <person name="Gearin G."/>
            <person name="Goldberg J."/>
            <person name="Griggs A."/>
            <person name="Gujja S."/>
            <person name="Hansen M."/>
            <person name="Heiman D."/>
            <person name="Howarth C."/>
            <person name="Larimer J."/>
            <person name="Lui A."/>
            <person name="MacDonald P.J.P."/>
            <person name="McCowen C."/>
            <person name="Montmayeur A."/>
            <person name="Murphy C."/>
            <person name="Neiman D."/>
            <person name="Pearson M."/>
            <person name="Priest M."/>
            <person name="Roberts A."/>
            <person name="Saif S."/>
            <person name="Shea T."/>
            <person name="Sisk P."/>
            <person name="Stolte C."/>
            <person name="Sykes S."/>
            <person name="Wortman J."/>
            <person name="Nusbaum C."/>
            <person name="Birren B."/>
        </authorList>
    </citation>
    <scope>NUCLEOTIDE SEQUENCE [LARGE SCALE GENOMIC DNA]</scope>
    <source>
        <strain evidence="7 8">OT 569</strain>
    </source>
</reference>
<feature type="transmembrane region" description="Helical" evidence="6">
    <location>
        <begin position="327"/>
        <end position="351"/>
    </location>
</feature>
<dbReference type="Proteomes" id="UP000011758">
    <property type="component" value="Unassembled WGS sequence"/>
</dbReference>
<dbReference type="PANTHER" id="PTHR30250:SF21">
    <property type="entry name" value="LIPID II FLIPPASE MURJ"/>
    <property type="match status" value="1"/>
</dbReference>
<dbReference type="OrthoDB" id="9775950at2"/>
<feature type="transmembrane region" description="Helical" evidence="6">
    <location>
        <begin position="464"/>
        <end position="486"/>
    </location>
</feature>
<dbReference type="eggNOG" id="COG2244">
    <property type="taxonomic scope" value="Bacteria"/>
</dbReference>
<dbReference type="PIRSF" id="PIRSF038958">
    <property type="entry name" value="PG_synth_SpoVB"/>
    <property type="match status" value="1"/>
</dbReference>
<dbReference type="CDD" id="cd13124">
    <property type="entry name" value="MATE_SpoVB_like"/>
    <property type="match status" value="1"/>
</dbReference>
<dbReference type="BioCyc" id="ECAT999415-HMP:GTTI-397-MONOMER"/>
<evidence type="ECO:0000313" key="8">
    <source>
        <dbReference type="Proteomes" id="UP000011758"/>
    </source>
</evidence>
<feature type="transmembrane region" description="Helical" evidence="6">
    <location>
        <begin position="12"/>
        <end position="29"/>
    </location>
</feature>
<feature type="transmembrane region" description="Helical" evidence="6">
    <location>
        <begin position="119"/>
        <end position="138"/>
    </location>
</feature>
<dbReference type="InterPro" id="IPR002797">
    <property type="entry name" value="Polysacc_synth"/>
</dbReference>
<sequence length="538" mass="59052">MSSKSQTIVKQASILALAGILVRIIGVLYRSPLTALIGDEGNGYYSTAYNIYSLVLLISSYSIPTAISKMISEKIVLHQYDNARKIFKYAIVYVIVISGAASLLAFILAPYIVTKGSVFALRILCPTIFLSGLVGVLRGYFQAYNTTIYTSISQIIEQIFNAVVSVGAAWIFIQPYLNNSSMKASYGAGGSALGTGVGVFIALAYLFYKFLSKGKQMSDELTPDSYTDTPKAIIHSILDIVTPIIIATCVYNLVAVIDMNIFYFFMKLKNIPTSEAVKMYGVYAGKFVVLMNVPVALASAMSTASIPSISGAHALKDYREVRDSIDSSILVTMMILIPSAVGLAVLSYPIMGVLFPQPSTIKMASMTLTIGAGATVFYGLSTLSNGILQAIGAVKIPLHNALKALIAHILIIMILLLILPASNKELAPYLLAIGTSLYALQMCITNQLALKKLIHYRYKTRKFFLIPIISSIIMGMICYISYQLLFMITRHVFIPLIISVIIGMIVYFLMILFFYSDHLDDLNSIPYMNRLLRKLNKH</sequence>
<keyword evidence="3 6" id="KW-0812">Transmembrane</keyword>
<comment type="subcellular location">
    <subcellularLocation>
        <location evidence="1">Cell membrane</location>
        <topology evidence="1">Multi-pass membrane protein</topology>
    </subcellularLocation>
</comment>
<keyword evidence="5 6" id="KW-0472">Membrane</keyword>
<feature type="transmembrane region" description="Helical" evidence="6">
    <location>
        <begin position="189"/>
        <end position="208"/>
    </location>
</feature>
<feature type="transmembrane region" description="Helical" evidence="6">
    <location>
        <begin position="426"/>
        <end position="444"/>
    </location>
</feature>
<dbReference type="STRING" id="999415.HMPREF9943_00387"/>
<evidence type="ECO:0000256" key="5">
    <source>
        <dbReference type="ARBA" id="ARBA00023136"/>
    </source>
</evidence>
<dbReference type="GO" id="GO:0005886">
    <property type="term" value="C:plasma membrane"/>
    <property type="evidence" value="ECO:0007669"/>
    <property type="project" value="UniProtKB-SubCell"/>
</dbReference>
<feature type="transmembrane region" description="Helical" evidence="6">
    <location>
        <begin position="240"/>
        <end position="263"/>
    </location>
</feature>
<evidence type="ECO:0000256" key="6">
    <source>
        <dbReference type="SAM" id="Phobius"/>
    </source>
</evidence>
<dbReference type="InterPro" id="IPR050833">
    <property type="entry name" value="Poly_Biosynth_Transport"/>
</dbReference>
<dbReference type="AlphaFoldDB" id="M2Q574"/>
<feature type="transmembrane region" description="Helical" evidence="6">
    <location>
        <begin position="49"/>
        <end position="68"/>
    </location>
</feature>
<evidence type="ECO:0000256" key="3">
    <source>
        <dbReference type="ARBA" id="ARBA00022692"/>
    </source>
</evidence>
<gene>
    <name evidence="7" type="ORF">HMPREF9943_00387</name>
</gene>
<evidence type="ECO:0000256" key="4">
    <source>
        <dbReference type="ARBA" id="ARBA00022989"/>
    </source>
</evidence>
<organism evidence="7 8">
    <name type="scientific">Eggerthia catenaformis OT 569 = DSM 20559</name>
    <dbReference type="NCBI Taxonomy" id="999415"/>
    <lineage>
        <taxon>Bacteria</taxon>
        <taxon>Bacillati</taxon>
        <taxon>Bacillota</taxon>
        <taxon>Erysipelotrichia</taxon>
        <taxon>Erysipelotrichales</taxon>
        <taxon>Coprobacillaceae</taxon>
        <taxon>Eggerthia</taxon>
    </lineage>
</organism>
<dbReference type="PATRIC" id="fig|999415.3.peg.383"/>
<keyword evidence="8" id="KW-1185">Reference proteome</keyword>
<dbReference type="EMBL" id="AGEJ01000007">
    <property type="protein sequence ID" value="EMD17386.1"/>
    <property type="molecule type" value="Genomic_DNA"/>
</dbReference>
<dbReference type="Pfam" id="PF01943">
    <property type="entry name" value="Polysacc_synt"/>
    <property type="match status" value="1"/>
</dbReference>
<comment type="caution">
    <text evidence="7">The sequence shown here is derived from an EMBL/GenBank/DDBJ whole genome shotgun (WGS) entry which is preliminary data.</text>
</comment>
<evidence type="ECO:0000313" key="7">
    <source>
        <dbReference type="EMBL" id="EMD17386.1"/>
    </source>
</evidence>
<feature type="transmembrane region" description="Helical" evidence="6">
    <location>
        <begin position="401"/>
        <end position="420"/>
    </location>
</feature>
<evidence type="ECO:0000256" key="2">
    <source>
        <dbReference type="ARBA" id="ARBA00022475"/>
    </source>
</evidence>
<keyword evidence="4 6" id="KW-1133">Transmembrane helix</keyword>
<name>M2Q574_9FIRM</name>
<proteinExistence type="predicted"/>
<accession>M2Q574</accession>
<feature type="transmembrane region" description="Helical" evidence="6">
    <location>
        <begin position="283"/>
        <end position="306"/>
    </location>
</feature>